<reference evidence="1 3" key="1">
    <citation type="journal article" date="2012" name="Nature">
        <title>Algal genomes reveal evolutionary mosaicism and the fate of nucleomorphs.</title>
        <authorList>
            <consortium name="DOE Joint Genome Institute"/>
            <person name="Curtis B.A."/>
            <person name="Tanifuji G."/>
            <person name="Burki F."/>
            <person name="Gruber A."/>
            <person name="Irimia M."/>
            <person name="Maruyama S."/>
            <person name="Arias M.C."/>
            <person name="Ball S.G."/>
            <person name="Gile G.H."/>
            <person name="Hirakawa Y."/>
            <person name="Hopkins J.F."/>
            <person name="Kuo A."/>
            <person name="Rensing S.A."/>
            <person name="Schmutz J."/>
            <person name="Symeonidi A."/>
            <person name="Elias M."/>
            <person name="Eveleigh R.J."/>
            <person name="Herman E.K."/>
            <person name="Klute M.J."/>
            <person name="Nakayama T."/>
            <person name="Obornik M."/>
            <person name="Reyes-Prieto A."/>
            <person name="Armbrust E.V."/>
            <person name="Aves S.J."/>
            <person name="Beiko R.G."/>
            <person name="Coutinho P."/>
            <person name="Dacks J.B."/>
            <person name="Durnford D.G."/>
            <person name="Fast N.M."/>
            <person name="Green B.R."/>
            <person name="Grisdale C.J."/>
            <person name="Hempel F."/>
            <person name="Henrissat B."/>
            <person name="Hoppner M.P."/>
            <person name="Ishida K."/>
            <person name="Kim E."/>
            <person name="Koreny L."/>
            <person name="Kroth P.G."/>
            <person name="Liu Y."/>
            <person name="Malik S.B."/>
            <person name="Maier U.G."/>
            <person name="McRose D."/>
            <person name="Mock T."/>
            <person name="Neilson J.A."/>
            <person name="Onodera N.T."/>
            <person name="Poole A.M."/>
            <person name="Pritham E.J."/>
            <person name="Richards T.A."/>
            <person name="Rocap G."/>
            <person name="Roy S.W."/>
            <person name="Sarai C."/>
            <person name="Schaack S."/>
            <person name="Shirato S."/>
            <person name="Slamovits C.H."/>
            <person name="Spencer D.F."/>
            <person name="Suzuki S."/>
            <person name="Worden A.Z."/>
            <person name="Zauner S."/>
            <person name="Barry K."/>
            <person name="Bell C."/>
            <person name="Bharti A.K."/>
            <person name="Crow J.A."/>
            <person name="Grimwood J."/>
            <person name="Kramer R."/>
            <person name="Lindquist E."/>
            <person name="Lucas S."/>
            <person name="Salamov A."/>
            <person name="McFadden G.I."/>
            <person name="Lane C.E."/>
            <person name="Keeling P.J."/>
            <person name="Gray M.W."/>
            <person name="Grigoriev I.V."/>
            <person name="Archibald J.M."/>
        </authorList>
    </citation>
    <scope>NUCLEOTIDE SEQUENCE</scope>
    <source>
        <strain evidence="1 3">CCMP2712</strain>
    </source>
</reference>
<evidence type="ECO:0000313" key="3">
    <source>
        <dbReference type="Proteomes" id="UP000011087"/>
    </source>
</evidence>
<dbReference type="AlphaFoldDB" id="L1IYX9"/>
<dbReference type="KEGG" id="gtt:GUITHDRAFT_142175"/>
<keyword evidence="3" id="KW-1185">Reference proteome</keyword>
<proteinExistence type="predicted"/>
<name>L1IYX9_GUITC</name>
<dbReference type="EMBL" id="JH993025">
    <property type="protein sequence ID" value="EKX41267.1"/>
    <property type="molecule type" value="Genomic_DNA"/>
</dbReference>
<dbReference type="GeneID" id="17297930"/>
<evidence type="ECO:0000313" key="2">
    <source>
        <dbReference type="EnsemblProtists" id="EKX41267"/>
    </source>
</evidence>
<gene>
    <name evidence="1" type="ORF">GUITHDRAFT_142175</name>
</gene>
<dbReference type="Proteomes" id="UP000011087">
    <property type="component" value="Unassembled WGS sequence"/>
</dbReference>
<dbReference type="HOGENOM" id="CLU_2077589_0_0_1"/>
<evidence type="ECO:0000313" key="1">
    <source>
        <dbReference type="EMBL" id="EKX41267.1"/>
    </source>
</evidence>
<reference evidence="2" key="3">
    <citation type="submission" date="2016-03" db="UniProtKB">
        <authorList>
            <consortium name="EnsemblProtists"/>
        </authorList>
    </citation>
    <scope>IDENTIFICATION</scope>
</reference>
<sequence>MLLLPIRSLASSFTRNDGMVMTGDLIHVASLPNISMLRLELLHYDVKMNLTIFLPITAYSGNSGFVIEDKYNTGISDPEYWNPISINTKYGGGFGTGVTGAAEGGWHLFDGSVDTSIM</sequence>
<accession>L1IYX9</accession>
<reference evidence="3" key="2">
    <citation type="submission" date="2012-11" db="EMBL/GenBank/DDBJ databases">
        <authorList>
            <person name="Kuo A."/>
            <person name="Curtis B.A."/>
            <person name="Tanifuji G."/>
            <person name="Burki F."/>
            <person name="Gruber A."/>
            <person name="Irimia M."/>
            <person name="Maruyama S."/>
            <person name="Arias M.C."/>
            <person name="Ball S.G."/>
            <person name="Gile G.H."/>
            <person name="Hirakawa Y."/>
            <person name="Hopkins J.F."/>
            <person name="Rensing S.A."/>
            <person name="Schmutz J."/>
            <person name="Symeonidi A."/>
            <person name="Elias M."/>
            <person name="Eveleigh R.J."/>
            <person name="Herman E.K."/>
            <person name="Klute M.J."/>
            <person name="Nakayama T."/>
            <person name="Obornik M."/>
            <person name="Reyes-Prieto A."/>
            <person name="Armbrust E.V."/>
            <person name="Aves S.J."/>
            <person name="Beiko R.G."/>
            <person name="Coutinho P."/>
            <person name="Dacks J.B."/>
            <person name="Durnford D.G."/>
            <person name="Fast N.M."/>
            <person name="Green B.R."/>
            <person name="Grisdale C."/>
            <person name="Hempe F."/>
            <person name="Henrissat B."/>
            <person name="Hoppner M.P."/>
            <person name="Ishida K.-I."/>
            <person name="Kim E."/>
            <person name="Koreny L."/>
            <person name="Kroth P.G."/>
            <person name="Liu Y."/>
            <person name="Malik S.-B."/>
            <person name="Maier U.G."/>
            <person name="McRose D."/>
            <person name="Mock T."/>
            <person name="Neilson J.A."/>
            <person name="Onodera N.T."/>
            <person name="Poole A.M."/>
            <person name="Pritham E.J."/>
            <person name="Richards T.A."/>
            <person name="Rocap G."/>
            <person name="Roy S.W."/>
            <person name="Sarai C."/>
            <person name="Schaack S."/>
            <person name="Shirato S."/>
            <person name="Slamovits C.H."/>
            <person name="Spencer D.F."/>
            <person name="Suzuki S."/>
            <person name="Worden A.Z."/>
            <person name="Zauner S."/>
            <person name="Barry K."/>
            <person name="Bell C."/>
            <person name="Bharti A.K."/>
            <person name="Crow J.A."/>
            <person name="Grimwood J."/>
            <person name="Kramer R."/>
            <person name="Lindquist E."/>
            <person name="Lucas S."/>
            <person name="Salamov A."/>
            <person name="McFadden G.I."/>
            <person name="Lane C.E."/>
            <person name="Keeling P.J."/>
            <person name="Gray M.W."/>
            <person name="Grigoriev I.V."/>
            <person name="Archibald J.M."/>
        </authorList>
    </citation>
    <scope>NUCLEOTIDE SEQUENCE</scope>
    <source>
        <strain evidence="3">CCMP2712</strain>
    </source>
</reference>
<dbReference type="RefSeq" id="XP_005828247.1">
    <property type="nucleotide sequence ID" value="XM_005828190.1"/>
</dbReference>
<protein>
    <submittedName>
        <fullName evidence="1 2">Uncharacterized protein</fullName>
    </submittedName>
</protein>
<organism evidence="1">
    <name type="scientific">Guillardia theta (strain CCMP2712)</name>
    <name type="common">Cryptophyte</name>
    <dbReference type="NCBI Taxonomy" id="905079"/>
    <lineage>
        <taxon>Eukaryota</taxon>
        <taxon>Cryptophyceae</taxon>
        <taxon>Pyrenomonadales</taxon>
        <taxon>Geminigeraceae</taxon>
        <taxon>Guillardia</taxon>
    </lineage>
</organism>
<dbReference type="PaxDb" id="55529-EKX41267"/>
<dbReference type="EnsemblProtists" id="EKX41267">
    <property type="protein sequence ID" value="EKX41267"/>
    <property type="gene ID" value="GUITHDRAFT_142175"/>
</dbReference>